<reference evidence="2" key="1">
    <citation type="journal article" date="2023" name="Front. Plant Sci.">
        <title>Chromosomal-level genome assembly of Melastoma candidum provides insights into trichome evolution.</title>
        <authorList>
            <person name="Zhong Y."/>
            <person name="Wu W."/>
            <person name="Sun C."/>
            <person name="Zou P."/>
            <person name="Liu Y."/>
            <person name="Dai S."/>
            <person name="Zhou R."/>
        </authorList>
    </citation>
    <scope>NUCLEOTIDE SEQUENCE [LARGE SCALE GENOMIC DNA]</scope>
</reference>
<comment type="caution">
    <text evidence="1">The sequence shown here is derived from an EMBL/GenBank/DDBJ whole genome shotgun (WGS) entry which is preliminary data.</text>
</comment>
<gene>
    <name evidence="1" type="ORF">MLD38_010238</name>
</gene>
<dbReference type="EMBL" id="CM042883">
    <property type="protein sequence ID" value="KAI4371946.1"/>
    <property type="molecule type" value="Genomic_DNA"/>
</dbReference>
<evidence type="ECO:0000313" key="1">
    <source>
        <dbReference type="EMBL" id="KAI4371946.1"/>
    </source>
</evidence>
<proteinExistence type="predicted"/>
<sequence length="203" mass="22825">MTMTNFALRISWLWGYTSGNPCLQITHEDKIVVVGLDNAGKTTTLYKLLLAEVVTTHLTIRPHRRGGRLQEYPLHGCGLECPSVVGLGPWWTRKVEDVLGYVLPWHPRRHRCDKHGQGTYFSNEGRALQALGHGDLQGSVLLVFANKQDIKDAMTPTEITDGMFLHSIKNHDWHIQACCALTGEGLYDGLRWIARRMTGRGPI</sequence>
<protein>
    <submittedName>
        <fullName evidence="1">Uncharacterized protein</fullName>
    </submittedName>
</protein>
<evidence type="ECO:0000313" key="2">
    <source>
        <dbReference type="Proteomes" id="UP001057402"/>
    </source>
</evidence>
<keyword evidence="2" id="KW-1185">Reference proteome</keyword>
<dbReference type="Proteomes" id="UP001057402">
    <property type="component" value="Chromosome 4"/>
</dbReference>
<organism evidence="1 2">
    <name type="scientific">Melastoma candidum</name>
    <dbReference type="NCBI Taxonomy" id="119954"/>
    <lineage>
        <taxon>Eukaryota</taxon>
        <taxon>Viridiplantae</taxon>
        <taxon>Streptophyta</taxon>
        <taxon>Embryophyta</taxon>
        <taxon>Tracheophyta</taxon>
        <taxon>Spermatophyta</taxon>
        <taxon>Magnoliopsida</taxon>
        <taxon>eudicotyledons</taxon>
        <taxon>Gunneridae</taxon>
        <taxon>Pentapetalae</taxon>
        <taxon>rosids</taxon>
        <taxon>malvids</taxon>
        <taxon>Myrtales</taxon>
        <taxon>Melastomataceae</taxon>
        <taxon>Melastomatoideae</taxon>
        <taxon>Melastomateae</taxon>
        <taxon>Melastoma</taxon>
    </lineage>
</organism>
<accession>A0ACB9R2A9</accession>
<name>A0ACB9R2A9_9MYRT</name>